<name>A0A450V0X5_9GAMM</name>
<accession>A0A450V0X5</accession>
<protein>
    <submittedName>
        <fullName evidence="3">Uncharacterized protein</fullName>
    </submittedName>
</protein>
<evidence type="ECO:0000313" key="1">
    <source>
        <dbReference type="EMBL" id="VFJ90747.1"/>
    </source>
</evidence>
<proteinExistence type="predicted"/>
<reference evidence="3" key="1">
    <citation type="submission" date="2019-02" db="EMBL/GenBank/DDBJ databases">
        <authorList>
            <person name="Gruber-Vodicka R. H."/>
            <person name="Seah K. B. B."/>
        </authorList>
    </citation>
    <scope>NUCLEOTIDE SEQUENCE</scope>
    <source>
        <strain evidence="3">BECK_SA2B12</strain>
        <strain evidence="1">BECK_SA2B15</strain>
        <strain evidence="2">BECK_SA2B20</strain>
    </source>
</reference>
<evidence type="ECO:0000313" key="3">
    <source>
        <dbReference type="EMBL" id="VFJ98458.1"/>
    </source>
</evidence>
<dbReference type="AlphaFoldDB" id="A0A450V0X5"/>
<evidence type="ECO:0000313" key="2">
    <source>
        <dbReference type="EMBL" id="VFJ91809.1"/>
    </source>
</evidence>
<dbReference type="EMBL" id="CAADFI010000021">
    <property type="protein sequence ID" value="VFJ91809.1"/>
    <property type="molecule type" value="Genomic_DNA"/>
</dbReference>
<dbReference type="EMBL" id="CAADFJ010000021">
    <property type="protein sequence ID" value="VFJ98458.1"/>
    <property type="molecule type" value="Genomic_DNA"/>
</dbReference>
<dbReference type="EMBL" id="CAADFG010000023">
    <property type="protein sequence ID" value="VFJ90747.1"/>
    <property type="molecule type" value="Genomic_DNA"/>
</dbReference>
<sequence>MRHWCFVPAYFRGAAKHKVIAYKLRREYAETAQAANDCFLSRSKETDRRTKATLRPLSIVSLLPASRTVFPRHAWLAPNPKNKEALEIYYQGKKELITDIGRTNWCVAAPTSRLILPMVTVIETID</sequence>
<organism evidence="3">
    <name type="scientific">Candidatus Kentrum eta</name>
    <dbReference type="NCBI Taxonomy" id="2126337"/>
    <lineage>
        <taxon>Bacteria</taxon>
        <taxon>Pseudomonadati</taxon>
        <taxon>Pseudomonadota</taxon>
        <taxon>Gammaproteobacteria</taxon>
        <taxon>Candidatus Kentrum</taxon>
    </lineage>
</organism>
<gene>
    <name evidence="1" type="ORF">BECKH772A_GA0070896_1002328</name>
    <name evidence="2" type="ORF">BECKH772B_GA0070898_1002128</name>
    <name evidence="3" type="ORF">BECKH772C_GA0070978_1002128</name>
</gene>